<evidence type="ECO:0000256" key="1">
    <source>
        <dbReference type="SAM" id="MobiDB-lite"/>
    </source>
</evidence>
<gene>
    <name evidence="2" type="ORF">PR048_030296</name>
</gene>
<evidence type="ECO:0000313" key="3">
    <source>
        <dbReference type="Proteomes" id="UP001159363"/>
    </source>
</evidence>
<feature type="region of interest" description="Disordered" evidence="1">
    <location>
        <begin position="136"/>
        <end position="159"/>
    </location>
</feature>
<feature type="region of interest" description="Disordered" evidence="1">
    <location>
        <begin position="1"/>
        <end position="26"/>
    </location>
</feature>
<protein>
    <submittedName>
        <fullName evidence="2">Uncharacterized protein</fullName>
    </submittedName>
</protein>
<organism evidence="2 3">
    <name type="scientific">Dryococelus australis</name>
    <dbReference type="NCBI Taxonomy" id="614101"/>
    <lineage>
        <taxon>Eukaryota</taxon>
        <taxon>Metazoa</taxon>
        <taxon>Ecdysozoa</taxon>
        <taxon>Arthropoda</taxon>
        <taxon>Hexapoda</taxon>
        <taxon>Insecta</taxon>
        <taxon>Pterygota</taxon>
        <taxon>Neoptera</taxon>
        <taxon>Polyneoptera</taxon>
        <taxon>Phasmatodea</taxon>
        <taxon>Verophasmatodea</taxon>
        <taxon>Anareolatae</taxon>
        <taxon>Phasmatidae</taxon>
        <taxon>Eurycanthinae</taxon>
        <taxon>Dryococelus</taxon>
    </lineage>
</organism>
<accession>A0ABQ9GCG4</accession>
<comment type="caution">
    <text evidence="2">The sequence shown here is derived from an EMBL/GenBank/DDBJ whole genome shotgun (WGS) entry which is preliminary data.</text>
</comment>
<reference evidence="2 3" key="1">
    <citation type="submission" date="2023-02" db="EMBL/GenBank/DDBJ databases">
        <title>LHISI_Scaffold_Assembly.</title>
        <authorList>
            <person name="Stuart O.P."/>
            <person name="Cleave R."/>
            <person name="Magrath M.J.L."/>
            <person name="Mikheyev A.S."/>
        </authorList>
    </citation>
    <scope>NUCLEOTIDE SEQUENCE [LARGE SCALE GENOMIC DNA]</scope>
    <source>
        <strain evidence="2">Daus_M_001</strain>
        <tissue evidence="2">Leg muscle</tissue>
    </source>
</reference>
<proteinExistence type="predicted"/>
<evidence type="ECO:0000313" key="2">
    <source>
        <dbReference type="EMBL" id="KAJ8868756.1"/>
    </source>
</evidence>
<dbReference type="EMBL" id="JARBHB010000014">
    <property type="protein sequence ID" value="KAJ8868756.1"/>
    <property type="molecule type" value="Genomic_DNA"/>
</dbReference>
<dbReference type="Proteomes" id="UP001159363">
    <property type="component" value="Chromosome 13"/>
</dbReference>
<keyword evidence="3" id="KW-1185">Reference proteome</keyword>
<name>A0ABQ9GCG4_9NEOP</name>
<sequence length="317" mass="35207">MRVIKVNMDRRRNEGAGEAGYPPENPPINGIVRHDSHLRNPGHQLMTSSAERCCVPSGGKKNRLQDAEGVAVAERLDCSPPTKENLVQSPARRCRWLRDLDTPAQLFWRHSPMGRVTRLGPRLYKTVTMAARGHLASARPSDTLKEDHQASGPRSTPSSAAVERGLLVVAYDNVQDHLYNCTKGSQGQNYKIDSDCQPNLRRNDDLVSCSRTSHCGLCFQRGHIIDEDYNDDNGLVPDDVAGLLVFSGILAPPVHCSATPYSSRFTLIGSRDLDVKSRPDIFTHWTGISIGIKRDTKKVEGRNMFFDIILPMVRNLG</sequence>